<evidence type="ECO:0000256" key="8">
    <source>
        <dbReference type="PROSITE-ProRule" id="PRU00043"/>
    </source>
</evidence>
<protein>
    <submittedName>
        <fullName evidence="12">FAT-like protein</fullName>
    </submittedName>
</protein>
<keyword evidence="6 10" id="KW-1133">Transmembrane helix</keyword>
<dbReference type="InterPro" id="IPR050971">
    <property type="entry name" value="Cadherin-domain_protein"/>
</dbReference>
<organism evidence="12 13">
    <name type="scientific">Mya arenaria</name>
    <name type="common">Soft-shell clam</name>
    <dbReference type="NCBI Taxonomy" id="6604"/>
    <lineage>
        <taxon>Eukaryota</taxon>
        <taxon>Metazoa</taxon>
        <taxon>Spiralia</taxon>
        <taxon>Lophotrochozoa</taxon>
        <taxon>Mollusca</taxon>
        <taxon>Bivalvia</taxon>
        <taxon>Autobranchia</taxon>
        <taxon>Heteroconchia</taxon>
        <taxon>Euheterodonta</taxon>
        <taxon>Imparidentia</taxon>
        <taxon>Neoheterodontei</taxon>
        <taxon>Myida</taxon>
        <taxon>Myoidea</taxon>
        <taxon>Myidae</taxon>
        <taxon>Mya</taxon>
    </lineage>
</organism>
<gene>
    <name evidence="12" type="ORF">MAR_009858</name>
</gene>
<evidence type="ECO:0000313" key="13">
    <source>
        <dbReference type="Proteomes" id="UP001164746"/>
    </source>
</evidence>
<reference evidence="12" key="1">
    <citation type="submission" date="2022-11" db="EMBL/GenBank/DDBJ databases">
        <title>Centuries of genome instability and evolution in soft-shell clam transmissible cancer (bioRxiv).</title>
        <authorList>
            <person name="Hart S.F.M."/>
            <person name="Yonemitsu M.A."/>
            <person name="Giersch R.M."/>
            <person name="Beal B.F."/>
            <person name="Arriagada G."/>
            <person name="Davis B.W."/>
            <person name="Ostrander E.A."/>
            <person name="Goff S.P."/>
            <person name="Metzger M.J."/>
        </authorList>
    </citation>
    <scope>NUCLEOTIDE SEQUENCE</scope>
    <source>
        <strain evidence="12">MELC-2E11</strain>
        <tissue evidence="12">Siphon/mantle</tissue>
    </source>
</reference>
<feature type="domain" description="Cadherin" evidence="11">
    <location>
        <begin position="681"/>
        <end position="783"/>
    </location>
</feature>
<comment type="subcellular location">
    <subcellularLocation>
        <location evidence="1">Membrane</location>
    </subcellularLocation>
</comment>
<evidence type="ECO:0000256" key="7">
    <source>
        <dbReference type="ARBA" id="ARBA00023136"/>
    </source>
</evidence>
<evidence type="ECO:0000256" key="5">
    <source>
        <dbReference type="ARBA" id="ARBA00022889"/>
    </source>
</evidence>
<evidence type="ECO:0000256" key="2">
    <source>
        <dbReference type="ARBA" id="ARBA00022692"/>
    </source>
</evidence>
<keyword evidence="2 10" id="KW-0812">Transmembrane</keyword>
<feature type="transmembrane region" description="Helical" evidence="10">
    <location>
        <begin position="798"/>
        <end position="820"/>
    </location>
</feature>
<feature type="region of interest" description="Disordered" evidence="9">
    <location>
        <begin position="905"/>
        <end position="971"/>
    </location>
</feature>
<dbReference type="Gene3D" id="2.60.40.60">
    <property type="entry name" value="Cadherins"/>
    <property type="match status" value="3"/>
</dbReference>
<keyword evidence="5" id="KW-0130">Cell adhesion</keyword>
<keyword evidence="4 8" id="KW-0106">Calcium</keyword>
<evidence type="ECO:0000256" key="9">
    <source>
        <dbReference type="SAM" id="MobiDB-lite"/>
    </source>
</evidence>
<evidence type="ECO:0000313" key="12">
    <source>
        <dbReference type="EMBL" id="WAR03300.1"/>
    </source>
</evidence>
<dbReference type="Proteomes" id="UP001164746">
    <property type="component" value="Chromosome 4"/>
</dbReference>
<feature type="region of interest" description="Disordered" evidence="9">
    <location>
        <begin position="849"/>
        <end position="890"/>
    </location>
</feature>
<dbReference type="InterPro" id="IPR002126">
    <property type="entry name" value="Cadherin-like_dom"/>
</dbReference>
<dbReference type="SUPFAM" id="SSF49313">
    <property type="entry name" value="Cadherin-like"/>
    <property type="match status" value="1"/>
</dbReference>
<dbReference type="EMBL" id="CP111015">
    <property type="protein sequence ID" value="WAR03300.1"/>
    <property type="molecule type" value="Genomic_DNA"/>
</dbReference>
<evidence type="ECO:0000256" key="1">
    <source>
        <dbReference type="ARBA" id="ARBA00004370"/>
    </source>
</evidence>
<keyword evidence="13" id="KW-1185">Reference proteome</keyword>
<evidence type="ECO:0000256" key="3">
    <source>
        <dbReference type="ARBA" id="ARBA00022737"/>
    </source>
</evidence>
<name>A0ABY7E0J8_MYAAR</name>
<dbReference type="PROSITE" id="PS50268">
    <property type="entry name" value="CADHERIN_2"/>
    <property type="match status" value="3"/>
</dbReference>
<accession>A0ABY7E0J8</accession>
<feature type="compositionally biased region" description="Polar residues" evidence="9">
    <location>
        <begin position="912"/>
        <end position="926"/>
    </location>
</feature>
<feature type="compositionally biased region" description="Basic and acidic residues" evidence="9">
    <location>
        <begin position="942"/>
        <end position="954"/>
    </location>
</feature>
<evidence type="ECO:0000256" key="10">
    <source>
        <dbReference type="SAM" id="Phobius"/>
    </source>
</evidence>
<evidence type="ECO:0000256" key="4">
    <source>
        <dbReference type="ARBA" id="ARBA00022837"/>
    </source>
</evidence>
<feature type="domain" description="Cadherin" evidence="11">
    <location>
        <begin position="270"/>
        <end position="381"/>
    </location>
</feature>
<dbReference type="PANTHER" id="PTHR24025">
    <property type="entry name" value="DESMOGLEIN FAMILY MEMBER"/>
    <property type="match status" value="1"/>
</dbReference>
<dbReference type="CDD" id="cd11304">
    <property type="entry name" value="Cadherin_repeat"/>
    <property type="match status" value="2"/>
</dbReference>
<feature type="domain" description="Cadherin" evidence="11">
    <location>
        <begin position="596"/>
        <end position="680"/>
    </location>
</feature>
<dbReference type="PANTHER" id="PTHR24025:SF30">
    <property type="entry name" value="CADHERIN DOMAIN-CONTAINING PROTEIN"/>
    <property type="match status" value="1"/>
</dbReference>
<evidence type="ECO:0000256" key="6">
    <source>
        <dbReference type="ARBA" id="ARBA00022989"/>
    </source>
</evidence>
<dbReference type="PRINTS" id="PR00205">
    <property type="entry name" value="CADHERIN"/>
</dbReference>
<keyword evidence="7 10" id="KW-0472">Membrane</keyword>
<dbReference type="InterPro" id="IPR015919">
    <property type="entry name" value="Cadherin-like_sf"/>
</dbReference>
<evidence type="ECO:0000259" key="11">
    <source>
        <dbReference type="PROSITE" id="PS50268"/>
    </source>
</evidence>
<keyword evidence="3" id="KW-0677">Repeat</keyword>
<sequence>MLWTLLLLSFTRAERAGIQQCSSEVFGPSGPSSGGTASTNESYLMQDALFQFTCCGVLKEVVFMGNPTAGLNLQIWRQNGSAEFQLISSNIYTTPSPVTPDDDKKVSFREGDLIGWSGSGVEYVTDTTVYLNWYSGSAVSTTHAWYGEDVEPNRLFQVKVTAEQSTIPYFRNLPTKLQLRDTEVQTGGVTLMTLSFNDLDPDDNDGITVTMAPEWSDLFELTASDVVQTKASLAVDTEYLVVFRVEEAHCGLTASSTLTVIVTDSVPYITNLPSWTTLHEDAEDETLLYTVTMSDPTDQPMWCKGDWSNIGQPPSDTPFIVKMISTAAGYSRAGIYLIEDPKLDFTEKSTYTLTIKCYDTNKNEATGTFYVNVLENREPIFTNLDNMVEIDATLSIIGDTIFTISTTDDENDQRTFGSVSPSCDKSSCPFAIFDSGEVRVTDRLLTFLVDSPYTLTIAATDRRATITERKLKIYIKNNNTKPKFSNAGVMIDVNENSALGKSVYQLSATDDDGDTQSDTSGEITTHSSNNIDFDVLTSTTLLLNVEIIVYDTKEQATDTLTINIVNVNEAPTFIQKYYMLTGKEGAAGTFSEAPVVSAVDPDDSDTLTYSMDCGSYSSYLTIAADATTVSFLSEYDLDDAAANLPTLLVCSLVVKDASDYNDTASIYITIEYDNDNSPVFDPASYQITVRSDTPLGFMVLMVTATDADRGDDIPLKMTLDQSHLGGTYFVIDTDGSIHANQNLTDTKELGTKTIEVQAEDPGGNTATADIIMTFVDASVTPVVVDDRDRTFIEDYRNVWWVSLCVVTLTGCVFLLLCMAARRYLRRTQPLIDINKFFIKFKRERKPEPETFKKKKYGGQKQLKEDKTKKKVKTEPSWMDGTSTPSAAKAPVKSIAHARLEDWEYLNPHRSTKPGNTSVPYTPSDSLMKSRVRVSPSPGPLDHTMDLNDDNDFRSKRLSMTSPSADEVQKRH</sequence>
<proteinExistence type="predicted"/>